<dbReference type="InParanoid" id="Q551I4"/>
<keyword evidence="2" id="KW-0812">Transmembrane</keyword>
<comment type="caution">
    <text evidence="3">The sequence shown here is derived from an EMBL/GenBank/DDBJ whole genome shotgun (WGS) entry which is preliminary data.</text>
</comment>
<dbReference type="EMBL" id="AAFI02000015">
    <property type="protein sequence ID" value="EAL69240.1"/>
    <property type="molecule type" value="Genomic_DNA"/>
</dbReference>
<feature type="compositionally biased region" description="Low complexity" evidence="1">
    <location>
        <begin position="83"/>
        <end position="104"/>
    </location>
</feature>
<dbReference type="PaxDb" id="44689-DDB0217820"/>
<sequence>MIIITKPILTTILKQGFKFSNSQSNQIIRSYSKGLLLGQNGFDFNNRNKQIISFSSLNNCKNIKGLSFFRITRQFSSSNTPTKNNNNNNNNNDNDNNNDNNNNENKNENEGEGEKDENKLEEVEISSEEASSLRNKRKDKLAGMFNKPKEPVKKEEEAAAATAASEQEEVQQEEKESSNTEENQVKEEQAKSNDVIIEPQVFTDGKGEKVVIEGDLSTFYIYTIFSALFVGTIGIAIAKLISDWRNSATGVLGIQQFDFVLLIQDIYFGDLKPAMEVGNKEFNEKTKKNYFFDEANIKHATLGDTITLIIPILQKKTNARLGHVNVDFCKEGNEMTIQNFYINAINGYVYDLPAPKHKIDTTKERYSGKYSLEELLADPTL</sequence>
<feature type="transmembrane region" description="Helical" evidence="2">
    <location>
        <begin position="219"/>
        <end position="238"/>
    </location>
</feature>
<dbReference type="RefSeq" id="XP_643150.1">
    <property type="nucleotide sequence ID" value="XM_638058.1"/>
</dbReference>
<dbReference type="KEGG" id="ddi:DDB_G0276573"/>
<dbReference type="FunCoup" id="Q551I4">
    <property type="interactions" value="877"/>
</dbReference>
<dbReference type="AlphaFoldDB" id="Q551I4"/>
<dbReference type="Proteomes" id="UP000002195">
    <property type="component" value="Unassembled WGS sequence"/>
</dbReference>
<proteinExistence type="predicted"/>
<name>Q551I4_DICDI</name>
<evidence type="ECO:0000313" key="4">
    <source>
        <dbReference type="Proteomes" id="UP000002195"/>
    </source>
</evidence>
<dbReference type="OMA" id="QHENLER"/>
<keyword evidence="2" id="KW-1133">Transmembrane helix</keyword>
<accession>Q551I4</accession>
<keyword evidence="4" id="KW-1185">Reference proteome</keyword>
<dbReference type="VEuPathDB" id="AmoebaDB:DDB_G0276573"/>
<keyword evidence="2" id="KW-0472">Membrane</keyword>
<feature type="compositionally biased region" description="Basic and acidic residues" evidence="1">
    <location>
        <begin position="147"/>
        <end position="157"/>
    </location>
</feature>
<gene>
    <name evidence="3" type="ORF">DDB_G0276573</name>
</gene>
<organism evidence="3 4">
    <name type="scientific">Dictyostelium discoideum</name>
    <name type="common">Social amoeba</name>
    <dbReference type="NCBI Taxonomy" id="44689"/>
    <lineage>
        <taxon>Eukaryota</taxon>
        <taxon>Amoebozoa</taxon>
        <taxon>Evosea</taxon>
        <taxon>Eumycetozoa</taxon>
        <taxon>Dictyostelia</taxon>
        <taxon>Dictyosteliales</taxon>
        <taxon>Dictyosteliaceae</taxon>
        <taxon>Dictyostelium</taxon>
    </lineage>
</organism>
<dbReference type="GeneID" id="8620557"/>
<dbReference type="dictyBase" id="DDB_G0276573"/>
<reference evidence="3 4" key="1">
    <citation type="journal article" date="2005" name="Nature">
        <title>The genome of the social amoeba Dictyostelium discoideum.</title>
        <authorList>
            <consortium name="The Dictyostelium discoideum Sequencing Consortium"/>
            <person name="Eichinger L."/>
            <person name="Pachebat J.A."/>
            <person name="Glockner G."/>
            <person name="Rajandream M.A."/>
            <person name="Sucgang R."/>
            <person name="Berriman M."/>
            <person name="Song J."/>
            <person name="Olsen R."/>
            <person name="Szafranski K."/>
            <person name="Xu Q."/>
            <person name="Tunggal B."/>
            <person name="Kummerfeld S."/>
            <person name="Madera M."/>
            <person name="Konfortov B.A."/>
            <person name="Rivero F."/>
            <person name="Bankier A.T."/>
            <person name="Lehmann R."/>
            <person name="Hamlin N."/>
            <person name="Davies R."/>
            <person name="Gaudet P."/>
            <person name="Fey P."/>
            <person name="Pilcher K."/>
            <person name="Chen G."/>
            <person name="Saunders D."/>
            <person name="Sodergren E."/>
            <person name="Davis P."/>
            <person name="Kerhornou A."/>
            <person name="Nie X."/>
            <person name="Hall N."/>
            <person name="Anjard C."/>
            <person name="Hemphill L."/>
            <person name="Bason N."/>
            <person name="Farbrother P."/>
            <person name="Desany B."/>
            <person name="Just E."/>
            <person name="Morio T."/>
            <person name="Rost R."/>
            <person name="Churcher C."/>
            <person name="Cooper J."/>
            <person name="Haydock S."/>
            <person name="van Driessche N."/>
            <person name="Cronin A."/>
            <person name="Goodhead I."/>
            <person name="Muzny D."/>
            <person name="Mourier T."/>
            <person name="Pain A."/>
            <person name="Lu M."/>
            <person name="Harper D."/>
            <person name="Lindsay R."/>
            <person name="Hauser H."/>
            <person name="James K."/>
            <person name="Quiles M."/>
            <person name="Madan Babu M."/>
            <person name="Saito T."/>
            <person name="Buchrieser C."/>
            <person name="Wardroper A."/>
            <person name="Felder M."/>
            <person name="Thangavelu M."/>
            <person name="Johnson D."/>
            <person name="Knights A."/>
            <person name="Loulseged H."/>
            <person name="Mungall K."/>
            <person name="Oliver K."/>
            <person name="Price C."/>
            <person name="Quail M.A."/>
            <person name="Urushihara H."/>
            <person name="Hernandez J."/>
            <person name="Rabbinowitsch E."/>
            <person name="Steffen D."/>
            <person name="Sanders M."/>
            <person name="Ma J."/>
            <person name="Kohara Y."/>
            <person name="Sharp S."/>
            <person name="Simmonds M."/>
            <person name="Spiegler S."/>
            <person name="Tivey A."/>
            <person name="Sugano S."/>
            <person name="White B."/>
            <person name="Walker D."/>
            <person name="Woodward J."/>
            <person name="Winckler T."/>
            <person name="Tanaka Y."/>
            <person name="Shaulsky G."/>
            <person name="Schleicher M."/>
            <person name="Weinstock G."/>
            <person name="Rosenthal A."/>
            <person name="Cox E.C."/>
            <person name="Chisholm R.L."/>
            <person name="Gibbs R."/>
            <person name="Loomis W.F."/>
            <person name="Platzer M."/>
            <person name="Kay R.R."/>
            <person name="Williams J."/>
            <person name="Dear P.H."/>
            <person name="Noegel A.A."/>
            <person name="Barrell B."/>
            <person name="Kuspa A."/>
        </authorList>
    </citation>
    <scope>NUCLEOTIDE SEQUENCE [LARGE SCALE GENOMIC DNA]</scope>
    <source>
        <strain evidence="3 4">AX4</strain>
    </source>
</reference>
<evidence type="ECO:0000313" key="3">
    <source>
        <dbReference type="EMBL" id="EAL69240.1"/>
    </source>
</evidence>
<dbReference type="eggNOG" id="ENOG502RHFV">
    <property type="taxonomic scope" value="Eukaryota"/>
</dbReference>
<protein>
    <submittedName>
        <fullName evidence="3">Uncharacterized protein</fullName>
    </submittedName>
</protein>
<evidence type="ECO:0000256" key="1">
    <source>
        <dbReference type="SAM" id="MobiDB-lite"/>
    </source>
</evidence>
<dbReference type="HOGENOM" id="CLU_726518_0_0_1"/>
<feature type="region of interest" description="Disordered" evidence="1">
    <location>
        <begin position="76"/>
        <end position="192"/>
    </location>
</feature>
<feature type="compositionally biased region" description="Basic and acidic residues" evidence="1">
    <location>
        <begin position="172"/>
        <end position="191"/>
    </location>
</feature>
<evidence type="ECO:0000256" key="2">
    <source>
        <dbReference type="SAM" id="Phobius"/>
    </source>
</evidence>